<evidence type="ECO:0000313" key="1">
    <source>
        <dbReference type="EMBL" id="KAG0585809.1"/>
    </source>
</evidence>
<dbReference type="Proteomes" id="UP000822688">
    <property type="component" value="Chromosome 2"/>
</dbReference>
<reference evidence="1" key="1">
    <citation type="submission" date="2020-06" db="EMBL/GenBank/DDBJ databases">
        <title>WGS assembly of Ceratodon purpureus strain R40.</title>
        <authorList>
            <person name="Carey S.B."/>
            <person name="Jenkins J."/>
            <person name="Shu S."/>
            <person name="Lovell J.T."/>
            <person name="Sreedasyam A."/>
            <person name="Maumus F."/>
            <person name="Tiley G.P."/>
            <person name="Fernandez-Pozo N."/>
            <person name="Barry K."/>
            <person name="Chen C."/>
            <person name="Wang M."/>
            <person name="Lipzen A."/>
            <person name="Daum C."/>
            <person name="Saski C.A."/>
            <person name="Payton A.C."/>
            <person name="Mcbreen J.C."/>
            <person name="Conrad R.E."/>
            <person name="Kollar L.M."/>
            <person name="Olsson S."/>
            <person name="Huttunen S."/>
            <person name="Landis J.B."/>
            <person name="Wickett N.J."/>
            <person name="Johnson M.G."/>
            <person name="Rensing S.A."/>
            <person name="Grimwood J."/>
            <person name="Schmutz J."/>
            <person name="Mcdaniel S.F."/>
        </authorList>
    </citation>
    <scope>NUCLEOTIDE SEQUENCE</scope>
    <source>
        <strain evidence="1">R40</strain>
    </source>
</reference>
<comment type="caution">
    <text evidence="1">The sequence shown here is derived from an EMBL/GenBank/DDBJ whole genome shotgun (WGS) entry which is preliminary data.</text>
</comment>
<dbReference type="EMBL" id="CM026422">
    <property type="protein sequence ID" value="KAG0585809.1"/>
    <property type="molecule type" value="Genomic_DNA"/>
</dbReference>
<accession>A0A8T0IS21</accession>
<protein>
    <submittedName>
        <fullName evidence="1">Uncharacterized protein</fullName>
    </submittedName>
</protein>
<proteinExistence type="predicted"/>
<gene>
    <name evidence="1" type="ORF">KC19_2G040900</name>
</gene>
<name>A0A8T0IS21_CERPU</name>
<sequence length="71" mass="8045">MKPYTKDKSMREEVCLYGSTSKEWRILCEVPGDCDHEHSVILAKMGVKKVAEMPKCMKCTIGMLNQPLHCG</sequence>
<evidence type="ECO:0000313" key="2">
    <source>
        <dbReference type="Proteomes" id="UP000822688"/>
    </source>
</evidence>
<organism evidence="1 2">
    <name type="scientific">Ceratodon purpureus</name>
    <name type="common">Fire moss</name>
    <name type="synonym">Dicranum purpureum</name>
    <dbReference type="NCBI Taxonomy" id="3225"/>
    <lineage>
        <taxon>Eukaryota</taxon>
        <taxon>Viridiplantae</taxon>
        <taxon>Streptophyta</taxon>
        <taxon>Embryophyta</taxon>
        <taxon>Bryophyta</taxon>
        <taxon>Bryophytina</taxon>
        <taxon>Bryopsida</taxon>
        <taxon>Dicranidae</taxon>
        <taxon>Pseudoditrichales</taxon>
        <taxon>Ditrichaceae</taxon>
        <taxon>Ceratodon</taxon>
    </lineage>
</organism>
<keyword evidence="2" id="KW-1185">Reference proteome</keyword>
<dbReference type="AlphaFoldDB" id="A0A8T0IS21"/>